<evidence type="ECO:0000313" key="11">
    <source>
        <dbReference type="Proteomes" id="UP000799429"/>
    </source>
</evidence>
<dbReference type="GO" id="GO:0033215">
    <property type="term" value="P:reductive iron assimilation"/>
    <property type="evidence" value="ECO:0007669"/>
    <property type="project" value="TreeGrafter"/>
</dbReference>
<evidence type="ECO:0000256" key="4">
    <source>
        <dbReference type="ARBA" id="ARBA00023002"/>
    </source>
</evidence>
<dbReference type="AlphaFoldDB" id="A0A9P4SET6"/>
<keyword evidence="2" id="KW-0479">Metal-binding</keyword>
<dbReference type="InterPro" id="IPR045087">
    <property type="entry name" value="Cu-oxidase_fam"/>
</dbReference>
<sequence length="548" mass="60645">MWRLSFLLPFLTPCFAKTITLDWDISWVSASPDGYTRPVIGVNGQWPCPGIEADVGDTIVVNVKNSLGNETTGIHWHGMYQQGTISMDGASEMTQCPIPPGSTFTYTFTAYPAGSYWWHAHNHGQYPDGLRGPMIIHDRRLENSYEASSEFTMTVSDWYHDQMPYLLHSYLGPDNPNGIEPIPNSCIVNDAASTIIPIRSREKLLLRIINIGALAHLFVQFDSHQLTVVAVDSIPVRPRTVDGIRISPGQRYDVLITGKPYATRNYGLITRMDTAIFKANSSSSKLNCNGILSYSAKLSNPPPLRTTEFSLADDITFQPTDNQPLLEPVDQTITYNPKLIYYPNIGPRIALGDAPYHHQKVPTLYTALTTGTSATNPAVYGKGVQPTVLRAGKVIQIVVNNADTAAHPMHLHGHHFQVVGRGSGTWNGVVDVNQWGGLSPGVRRGPMRRDTVDVPPNGWVVIRFKAERPGIWLFHCHIEFHVEAGMTTTFIEAPELLQTISHPKIPDDHIQVCKLQNRPTEGNCAGKKGQDVLDTRECEEGPKEAGWG</sequence>
<gene>
    <name evidence="10" type="ORF">M501DRAFT_1009434</name>
</gene>
<dbReference type="GO" id="GO:0005507">
    <property type="term" value="F:copper ion binding"/>
    <property type="evidence" value="ECO:0007669"/>
    <property type="project" value="InterPro"/>
</dbReference>
<feature type="chain" id="PRO_5040137698" evidence="6">
    <location>
        <begin position="17"/>
        <end position="548"/>
    </location>
</feature>
<dbReference type="InterPro" id="IPR001117">
    <property type="entry name" value="Cu-oxidase_2nd"/>
</dbReference>
<dbReference type="Proteomes" id="UP000799429">
    <property type="component" value="Unassembled WGS sequence"/>
</dbReference>
<feature type="domain" description="Plastocyanin-like" evidence="7">
    <location>
        <begin position="150"/>
        <end position="294"/>
    </location>
</feature>
<feature type="domain" description="Plastocyanin-like" evidence="8">
    <location>
        <begin position="358"/>
        <end position="494"/>
    </location>
</feature>
<dbReference type="InterPro" id="IPR002355">
    <property type="entry name" value="Cu_oxidase_Cu_BS"/>
</dbReference>
<dbReference type="EMBL" id="MU006091">
    <property type="protein sequence ID" value="KAF2841516.1"/>
    <property type="molecule type" value="Genomic_DNA"/>
</dbReference>
<evidence type="ECO:0000256" key="2">
    <source>
        <dbReference type="ARBA" id="ARBA00022723"/>
    </source>
</evidence>
<feature type="signal peptide" evidence="6">
    <location>
        <begin position="1"/>
        <end position="16"/>
    </location>
</feature>
<proteinExistence type="inferred from homology"/>
<name>A0A9P4SET6_9PEZI</name>
<dbReference type="InterPro" id="IPR011707">
    <property type="entry name" value="Cu-oxidase-like_N"/>
</dbReference>
<keyword evidence="4" id="KW-0560">Oxidoreductase</keyword>
<dbReference type="GO" id="GO:0004322">
    <property type="term" value="F:ferroxidase activity"/>
    <property type="evidence" value="ECO:0007669"/>
    <property type="project" value="TreeGrafter"/>
</dbReference>
<dbReference type="PANTHER" id="PTHR11709">
    <property type="entry name" value="MULTI-COPPER OXIDASE"/>
    <property type="match status" value="1"/>
</dbReference>
<dbReference type="GO" id="GO:0033573">
    <property type="term" value="C:high-affinity iron permease complex"/>
    <property type="evidence" value="ECO:0007669"/>
    <property type="project" value="TreeGrafter"/>
</dbReference>
<dbReference type="PROSITE" id="PS00079">
    <property type="entry name" value="MULTICOPPER_OXIDASE1"/>
    <property type="match status" value="1"/>
</dbReference>
<organism evidence="10 11">
    <name type="scientific">Patellaria atrata CBS 101060</name>
    <dbReference type="NCBI Taxonomy" id="1346257"/>
    <lineage>
        <taxon>Eukaryota</taxon>
        <taxon>Fungi</taxon>
        <taxon>Dikarya</taxon>
        <taxon>Ascomycota</taxon>
        <taxon>Pezizomycotina</taxon>
        <taxon>Dothideomycetes</taxon>
        <taxon>Dothideomycetes incertae sedis</taxon>
        <taxon>Patellariales</taxon>
        <taxon>Patellariaceae</taxon>
        <taxon>Patellaria</taxon>
    </lineage>
</organism>
<keyword evidence="11" id="KW-1185">Reference proteome</keyword>
<dbReference type="Pfam" id="PF07731">
    <property type="entry name" value="Cu-oxidase_2"/>
    <property type="match status" value="1"/>
</dbReference>
<dbReference type="InterPro" id="IPR008972">
    <property type="entry name" value="Cupredoxin"/>
</dbReference>
<dbReference type="InterPro" id="IPR033138">
    <property type="entry name" value="Cu_oxidase_CS"/>
</dbReference>
<dbReference type="CDD" id="cd13851">
    <property type="entry name" value="CuRO_1_Fet3p"/>
    <property type="match status" value="1"/>
</dbReference>
<evidence type="ECO:0000313" key="10">
    <source>
        <dbReference type="EMBL" id="KAF2841516.1"/>
    </source>
</evidence>
<evidence type="ECO:0000256" key="1">
    <source>
        <dbReference type="ARBA" id="ARBA00010609"/>
    </source>
</evidence>
<dbReference type="Pfam" id="PF00394">
    <property type="entry name" value="Cu-oxidase"/>
    <property type="match status" value="1"/>
</dbReference>
<dbReference type="Gene3D" id="2.60.40.420">
    <property type="entry name" value="Cupredoxins - blue copper proteins"/>
    <property type="match status" value="3"/>
</dbReference>
<dbReference type="Pfam" id="PF07732">
    <property type="entry name" value="Cu-oxidase_3"/>
    <property type="match status" value="1"/>
</dbReference>
<evidence type="ECO:0000256" key="5">
    <source>
        <dbReference type="ARBA" id="ARBA00023008"/>
    </source>
</evidence>
<comment type="similarity">
    <text evidence="1">Belongs to the multicopper oxidase family.</text>
</comment>
<reference evidence="10" key="1">
    <citation type="journal article" date="2020" name="Stud. Mycol.">
        <title>101 Dothideomycetes genomes: a test case for predicting lifestyles and emergence of pathogens.</title>
        <authorList>
            <person name="Haridas S."/>
            <person name="Albert R."/>
            <person name="Binder M."/>
            <person name="Bloem J."/>
            <person name="Labutti K."/>
            <person name="Salamov A."/>
            <person name="Andreopoulos B."/>
            <person name="Baker S."/>
            <person name="Barry K."/>
            <person name="Bills G."/>
            <person name="Bluhm B."/>
            <person name="Cannon C."/>
            <person name="Castanera R."/>
            <person name="Culley D."/>
            <person name="Daum C."/>
            <person name="Ezra D."/>
            <person name="Gonzalez J."/>
            <person name="Henrissat B."/>
            <person name="Kuo A."/>
            <person name="Liang C."/>
            <person name="Lipzen A."/>
            <person name="Lutzoni F."/>
            <person name="Magnuson J."/>
            <person name="Mondo S."/>
            <person name="Nolan M."/>
            <person name="Ohm R."/>
            <person name="Pangilinan J."/>
            <person name="Park H.-J."/>
            <person name="Ramirez L."/>
            <person name="Alfaro M."/>
            <person name="Sun H."/>
            <person name="Tritt A."/>
            <person name="Yoshinaga Y."/>
            <person name="Zwiers L.-H."/>
            <person name="Turgeon B."/>
            <person name="Goodwin S."/>
            <person name="Spatafora J."/>
            <person name="Crous P."/>
            <person name="Grigoriev I."/>
        </authorList>
    </citation>
    <scope>NUCLEOTIDE SEQUENCE</scope>
    <source>
        <strain evidence="10">CBS 101060</strain>
    </source>
</reference>
<dbReference type="PROSITE" id="PS00080">
    <property type="entry name" value="MULTICOPPER_OXIDASE2"/>
    <property type="match status" value="1"/>
</dbReference>
<dbReference type="InterPro" id="IPR011706">
    <property type="entry name" value="Cu-oxidase_C"/>
</dbReference>
<evidence type="ECO:0000256" key="3">
    <source>
        <dbReference type="ARBA" id="ARBA00022729"/>
    </source>
</evidence>
<dbReference type="PANTHER" id="PTHR11709:SF361">
    <property type="entry name" value="IRON TRANSPORT MULTICOPPER OXIDASE FET3"/>
    <property type="match status" value="1"/>
</dbReference>
<evidence type="ECO:0000259" key="7">
    <source>
        <dbReference type="Pfam" id="PF00394"/>
    </source>
</evidence>
<dbReference type="CDD" id="cd13877">
    <property type="entry name" value="CuRO_2_Fet3p_like"/>
    <property type="match status" value="1"/>
</dbReference>
<dbReference type="GO" id="GO:0010106">
    <property type="term" value="P:cellular response to iron ion starvation"/>
    <property type="evidence" value="ECO:0007669"/>
    <property type="project" value="TreeGrafter"/>
</dbReference>
<comment type="caution">
    <text evidence="10">The sequence shown here is derived from an EMBL/GenBank/DDBJ whole genome shotgun (WGS) entry which is preliminary data.</text>
</comment>
<feature type="domain" description="Plastocyanin-like" evidence="9">
    <location>
        <begin position="25"/>
        <end position="139"/>
    </location>
</feature>
<dbReference type="InterPro" id="IPR044130">
    <property type="entry name" value="CuRO_2_Fet3-like"/>
</dbReference>
<keyword evidence="5" id="KW-0186">Copper</keyword>
<dbReference type="OrthoDB" id="2121828at2759"/>
<evidence type="ECO:0000259" key="8">
    <source>
        <dbReference type="Pfam" id="PF07731"/>
    </source>
</evidence>
<dbReference type="SUPFAM" id="SSF49503">
    <property type="entry name" value="Cupredoxins"/>
    <property type="match status" value="3"/>
</dbReference>
<protein>
    <submittedName>
        <fullName evidence="10">Multicopper oxidase</fullName>
    </submittedName>
</protein>
<keyword evidence="3 6" id="KW-0732">Signal</keyword>
<accession>A0A9P4SET6</accession>
<evidence type="ECO:0000259" key="9">
    <source>
        <dbReference type="Pfam" id="PF07732"/>
    </source>
</evidence>
<evidence type="ECO:0000256" key="6">
    <source>
        <dbReference type="SAM" id="SignalP"/>
    </source>
</evidence>